<dbReference type="KEGG" id="clia:C3E79_10290"/>
<organism evidence="1 2">
    <name type="scientific">Corynebacterium liangguodongii</name>
    <dbReference type="NCBI Taxonomy" id="2079535"/>
    <lineage>
        <taxon>Bacteria</taxon>
        <taxon>Bacillati</taxon>
        <taxon>Actinomycetota</taxon>
        <taxon>Actinomycetes</taxon>
        <taxon>Mycobacteriales</taxon>
        <taxon>Corynebacteriaceae</taxon>
        <taxon>Corynebacterium</taxon>
    </lineage>
</organism>
<proteinExistence type="predicted"/>
<keyword evidence="2" id="KW-1185">Reference proteome</keyword>
<dbReference type="EMBL" id="CP026948">
    <property type="protein sequence ID" value="AWB84816.1"/>
    <property type="molecule type" value="Genomic_DNA"/>
</dbReference>
<name>A0A2S0WGG1_9CORY</name>
<evidence type="ECO:0000313" key="1">
    <source>
        <dbReference type="EMBL" id="AWB84816.1"/>
    </source>
</evidence>
<dbReference type="AlphaFoldDB" id="A0A2S0WGG1"/>
<reference evidence="2" key="1">
    <citation type="submission" date="2018-01" db="EMBL/GenBank/DDBJ databases">
        <authorList>
            <person name="Li J."/>
        </authorList>
    </citation>
    <scope>NUCLEOTIDE SEQUENCE [LARGE SCALE GENOMIC DNA]</scope>
    <source>
        <strain evidence="2">2184</strain>
    </source>
</reference>
<protein>
    <submittedName>
        <fullName evidence="1">Uncharacterized protein</fullName>
    </submittedName>
</protein>
<accession>A0A2S0WGG1</accession>
<sequence>MVSCSFPFCDLLQAVQYVFGDGVGFLLDGWFVSAGCGECAFAPLAFAFGFPGLVEGFELFAPGGVVFPFLADGFGGFEDFAGGGHASVVDVVDPVFDGFFP</sequence>
<dbReference type="Proteomes" id="UP000244754">
    <property type="component" value="Chromosome"/>
</dbReference>
<gene>
    <name evidence="1" type="ORF">C3E79_10290</name>
</gene>
<evidence type="ECO:0000313" key="2">
    <source>
        <dbReference type="Proteomes" id="UP000244754"/>
    </source>
</evidence>